<name>A0A195ERC3_9HYME</name>
<evidence type="ECO:0000256" key="19">
    <source>
        <dbReference type="ARBA" id="ARBA00023136"/>
    </source>
</evidence>
<feature type="site" description="Transition state stabilizer" evidence="24">
    <location>
        <position position="708"/>
    </location>
</feature>
<evidence type="ECO:0000313" key="29">
    <source>
        <dbReference type="EMBL" id="KYN30429.1"/>
    </source>
</evidence>
<evidence type="ECO:0000256" key="20">
    <source>
        <dbReference type="ARBA" id="ARBA00023157"/>
    </source>
</evidence>
<evidence type="ECO:0000256" key="4">
    <source>
        <dbReference type="ARBA" id="ARBA00010136"/>
    </source>
</evidence>
<evidence type="ECO:0000256" key="9">
    <source>
        <dbReference type="ARBA" id="ARBA00022670"/>
    </source>
</evidence>
<feature type="domain" description="Peptidase M1 membrane alanine aminopeptidase" evidence="27">
    <location>
        <begin position="551"/>
        <end position="775"/>
    </location>
</feature>
<dbReference type="Gene3D" id="2.60.40.1910">
    <property type="match status" value="2"/>
</dbReference>
<keyword evidence="30" id="KW-1185">Reference proteome</keyword>
<feature type="domain" description="ERAP1-like C-terminal" evidence="28">
    <location>
        <begin position="854"/>
        <end position="945"/>
    </location>
</feature>
<evidence type="ECO:0000256" key="12">
    <source>
        <dbReference type="ARBA" id="ARBA00022729"/>
    </source>
</evidence>
<evidence type="ECO:0000256" key="8">
    <source>
        <dbReference type="ARBA" id="ARBA00022622"/>
    </source>
</evidence>
<protein>
    <recommendedName>
        <fullName evidence="25">Aminopeptidase</fullName>
        <ecNumber evidence="25">3.4.11.-</ecNumber>
    </recommendedName>
</protein>
<evidence type="ECO:0000256" key="6">
    <source>
        <dbReference type="ARBA" id="ARBA00022438"/>
    </source>
</evidence>
<dbReference type="GO" id="GO:0005615">
    <property type="term" value="C:extracellular space"/>
    <property type="evidence" value="ECO:0007669"/>
    <property type="project" value="TreeGrafter"/>
</dbReference>
<evidence type="ECO:0000256" key="3">
    <source>
        <dbReference type="ARBA" id="ARBA00004609"/>
    </source>
</evidence>
<dbReference type="InterPro" id="IPR042097">
    <property type="entry name" value="Aminopeptidase_N-like_N_sf"/>
</dbReference>
<dbReference type="InterPro" id="IPR027268">
    <property type="entry name" value="Peptidase_M4/M1_CTD_sf"/>
</dbReference>
<keyword evidence="9 25" id="KW-0645">Protease</keyword>
<dbReference type="GO" id="GO:0008270">
    <property type="term" value="F:zinc ion binding"/>
    <property type="evidence" value="ECO:0007669"/>
    <property type="project" value="UniProtKB-UniRule"/>
</dbReference>
<feature type="domain" description="Peptidase M1 membrane alanine aminopeptidase" evidence="27">
    <location>
        <begin position="9"/>
        <end position="70"/>
    </location>
</feature>
<keyword evidence="22" id="KW-0449">Lipoprotein</keyword>
<comment type="cofactor">
    <cofactor evidence="23 25">
        <name>Zn(2+)</name>
        <dbReference type="ChEBI" id="CHEBI:29105"/>
    </cofactor>
    <text evidence="23 25">Binds 1 zinc ion per subunit.</text>
</comment>
<evidence type="ECO:0000256" key="7">
    <source>
        <dbReference type="ARBA" id="ARBA00022475"/>
    </source>
</evidence>
<keyword evidence="17" id="KW-1133">Transmembrane helix</keyword>
<comment type="subunit">
    <text evidence="5">Homodimer; disulfide-linked.</text>
</comment>
<feature type="binding site" evidence="23">
    <location>
        <position position="621"/>
    </location>
    <ligand>
        <name>Zn(2+)</name>
        <dbReference type="ChEBI" id="CHEBI:29105"/>
        <note>catalytic</note>
    </ligand>
</feature>
<dbReference type="STRING" id="34720.A0A195ERC3"/>
<keyword evidence="19" id="KW-0472">Membrane</keyword>
<dbReference type="Gene3D" id="1.25.50.20">
    <property type="match status" value="2"/>
</dbReference>
<evidence type="ECO:0000256" key="24">
    <source>
        <dbReference type="PIRSR" id="PIRSR634016-4"/>
    </source>
</evidence>
<dbReference type="GO" id="GO:0006508">
    <property type="term" value="P:proteolysis"/>
    <property type="evidence" value="ECO:0007669"/>
    <property type="project" value="UniProtKB-KW"/>
</dbReference>
<evidence type="ECO:0000259" key="28">
    <source>
        <dbReference type="Pfam" id="PF11838"/>
    </source>
</evidence>
<keyword evidence="13 25" id="KW-0378">Hydrolase</keyword>
<comment type="subcellular location">
    <subcellularLocation>
        <location evidence="3">Cell membrane</location>
        <topology evidence="3">Lipid-anchor</topology>
        <topology evidence="3">GPI-anchor</topology>
    </subcellularLocation>
    <subcellularLocation>
        <location evidence="2">Cell membrane</location>
        <topology evidence="2">Single-pass type II membrane protein</topology>
    </subcellularLocation>
</comment>
<keyword evidence="14 23" id="KW-0862">Zinc</keyword>
<evidence type="ECO:0000256" key="15">
    <source>
        <dbReference type="ARBA" id="ARBA00022837"/>
    </source>
</evidence>
<accession>A0A195ERC3</accession>
<dbReference type="FunFam" id="1.10.390.10:FF:000013">
    <property type="entry name" value="Aminopeptidase N"/>
    <property type="match status" value="1"/>
</dbReference>
<keyword evidence="18 25" id="KW-0482">Metalloprotease</keyword>
<dbReference type="CDD" id="cd09601">
    <property type="entry name" value="M1_APN-Q_like"/>
    <property type="match status" value="1"/>
</dbReference>
<evidence type="ECO:0000256" key="25">
    <source>
        <dbReference type="RuleBase" id="RU364040"/>
    </source>
</evidence>
<comment type="catalytic activity">
    <reaction evidence="1">
        <text>Release of N-terminal glutamate (and to a lesser extent aspartate) from a peptide.</text>
        <dbReference type="EC" id="3.4.11.7"/>
    </reaction>
</comment>
<gene>
    <name evidence="29" type="ORF">ALC56_15125</name>
</gene>
<reference evidence="29 30" key="1">
    <citation type="submission" date="2016-03" db="EMBL/GenBank/DDBJ databases">
        <title>Trachymyrmex septentrionalis WGS genome.</title>
        <authorList>
            <person name="Nygaard S."/>
            <person name="Hu H."/>
            <person name="Boomsma J."/>
            <person name="Zhang G."/>
        </authorList>
    </citation>
    <scope>NUCLEOTIDE SEQUENCE [LARGE SCALE GENOMIC DNA]</scope>
    <source>
        <strain evidence="29">Tsep2-gDNA-1</strain>
        <tissue evidence="29">Whole body</tissue>
    </source>
</reference>
<keyword evidence="7" id="KW-1003">Cell membrane</keyword>
<evidence type="ECO:0000256" key="22">
    <source>
        <dbReference type="ARBA" id="ARBA00023288"/>
    </source>
</evidence>
<dbReference type="InterPro" id="IPR034016">
    <property type="entry name" value="M1_APN-typ"/>
</dbReference>
<dbReference type="Proteomes" id="UP000078541">
    <property type="component" value="Unassembled WGS sequence"/>
</dbReference>
<keyword evidence="12 26" id="KW-0732">Signal</keyword>
<dbReference type="Pfam" id="PF11838">
    <property type="entry name" value="ERAP1_C"/>
    <property type="match status" value="2"/>
</dbReference>
<proteinExistence type="inferred from homology"/>
<sequence>MFIIVAPLLLRMLHNIITDEIFRKGLITYLTTHQFSSASPDDLWSAMQSALDESDVPYKDYRIKEVMDTWMNQERYPFVDVVRNYETGEVTISQTCVWLYGETENKITKWWIPITFATQSNPDFSNTVPHYWLRPDQHNISFIINPDDWIIVNLQQTGYYRVSYDIKNYQKIAHYLNSEEYKNIHVVNRAQIIIDLLAMVFAERINGYLFVHLISYLFQEREYAAWQPLFQIIESISKIYLLPEFYHIKVRLIQLLERLLYYIGYVDNPNDDDVTKLVRLSALKWACTLGHEECKKMAALKLSEHLVDPKTHKILYEEEFMYCIGMMAANRTTWDKMLELYLKNEKLKIQILESLSCAEDPDIIINYLNIISLNTSLFHDDEHSFVFKNVLEKSFTTTAVIKLILENVYSNEQIDKVNFTIYILIIDLFIAFYSSYNTEYATLLYKWLAVTHFEPNGAKRMFPCWDEPALKATFNISVLHYQNYSVLSNMPIQKQFLVKQKDMIHTHFKTTPIMSTYIVAIVMSDFIKVPNANNTINMWCKSLTTKVTLAHNIAEKVVKFLIQYTNSSQKVPKMDHVLIPNFVVDGMGNWGLITYDETKIIYDDSSNSTYQKTKVALTVAHKLAHQWFGNLVTPSWWPYLWLSKGLASFFQTYIINEIFENYRRTTELFMIQKIQQCLFQDTGSLNFVTMKLGSTLEDNFFKLNSLVYEKASILLRMLQNTVTDEVFRKGLITYLTKHQFNSATPDDLWSAIQSALDESDVPHEDYRIKEVMDTWMNQKHYPFVHVKRNYKTGEVTISQTCVWLYGETENKITKWWIPITFATQSNPDFSNTVPRYWLRPDQHNISFTINPNDWIIVNLQLTGYYRVSYDIKNWQKIAHYLNSNKYTNIHVLNRAQIIIDSFILVLNDRMIGYSFLQLIRYLSKDRDYVAWQPLFEIMERMPKALLPPEMIHIKVQFYS</sequence>
<dbReference type="FunFam" id="2.60.40.1910:FF:000008">
    <property type="entry name" value="Aminopeptidase"/>
    <property type="match status" value="2"/>
</dbReference>
<evidence type="ECO:0000256" key="14">
    <source>
        <dbReference type="ARBA" id="ARBA00022833"/>
    </source>
</evidence>
<dbReference type="SUPFAM" id="SSF55486">
    <property type="entry name" value="Metalloproteases ('zincins'), catalytic domain"/>
    <property type="match status" value="2"/>
</dbReference>
<evidence type="ECO:0000256" key="18">
    <source>
        <dbReference type="ARBA" id="ARBA00023049"/>
    </source>
</evidence>
<keyword evidence="16" id="KW-0735">Signal-anchor</keyword>
<keyword evidence="8" id="KW-0336">GPI-anchor</keyword>
<keyword evidence="20" id="KW-1015">Disulfide bond</keyword>
<dbReference type="EC" id="3.4.11.-" evidence="25"/>
<evidence type="ECO:0000259" key="27">
    <source>
        <dbReference type="Pfam" id="PF01433"/>
    </source>
</evidence>
<evidence type="ECO:0000256" key="10">
    <source>
        <dbReference type="ARBA" id="ARBA00022692"/>
    </source>
</evidence>
<dbReference type="EMBL" id="KQ982021">
    <property type="protein sequence ID" value="KYN30429.1"/>
    <property type="molecule type" value="Genomic_DNA"/>
</dbReference>
<dbReference type="GO" id="GO:0098552">
    <property type="term" value="C:side of membrane"/>
    <property type="evidence" value="ECO:0007669"/>
    <property type="project" value="UniProtKB-KW"/>
</dbReference>
<evidence type="ECO:0000256" key="1">
    <source>
        <dbReference type="ARBA" id="ARBA00001703"/>
    </source>
</evidence>
<dbReference type="SUPFAM" id="SSF63737">
    <property type="entry name" value="Leukotriene A4 hydrolase N-terminal domain"/>
    <property type="match status" value="1"/>
</dbReference>
<evidence type="ECO:0000256" key="5">
    <source>
        <dbReference type="ARBA" id="ARBA00011748"/>
    </source>
</evidence>
<dbReference type="PRINTS" id="PR00756">
    <property type="entry name" value="ALADIPTASE"/>
</dbReference>
<dbReference type="GO" id="GO:0005886">
    <property type="term" value="C:plasma membrane"/>
    <property type="evidence" value="ECO:0007669"/>
    <property type="project" value="UniProtKB-SubCell"/>
</dbReference>
<evidence type="ECO:0000256" key="23">
    <source>
        <dbReference type="PIRSR" id="PIRSR634016-3"/>
    </source>
</evidence>
<evidence type="ECO:0000256" key="2">
    <source>
        <dbReference type="ARBA" id="ARBA00004401"/>
    </source>
</evidence>
<keyword evidence="10" id="KW-0812">Transmembrane</keyword>
<evidence type="ECO:0000256" key="21">
    <source>
        <dbReference type="ARBA" id="ARBA00023180"/>
    </source>
</evidence>
<evidence type="ECO:0000256" key="13">
    <source>
        <dbReference type="ARBA" id="ARBA00022801"/>
    </source>
</evidence>
<dbReference type="Pfam" id="PF01433">
    <property type="entry name" value="Peptidase_M1"/>
    <property type="match status" value="2"/>
</dbReference>
<dbReference type="GO" id="GO:0043171">
    <property type="term" value="P:peptide catabolic process"/>
    <property type="evidence" value="ECO:0007669"/>
    <property type="project" value="TreeGrafter"/>
</dbReference>
<evidence type="ECO:0000256" key="16">
    <source>
        <dbReference type="ARBA" id="ARBA00022968"/>
    </source>
</evidence>
<dbReference type="InterPro" id="IPR001930">
    <property type="entry name" value="Peptidase_M1"/>
</dbReference>
<keyword evidence="11 23" id="KW-0479">Metal-binding</keyword>
<dbReference type="GO" id="GO:0070006">
    <property type="term" value="F:metalloaminopeptidase activity"/>
    <property type="evidence" value="ECO:0007669"/>
    <property type="project" value="TreeGrafter"/>
</dbReference>
<dbReference type="Gene3D" id="1.10.390.10">
    <property type="entry name" value="Neutral Protease Domain 2"/>
    <property type="match status" value="2"/>
</dbReference>
<comment type="similarity">
    <text evidence="4 25">Belongs to the peptidase M1 family.</text>
</comment>
<dbReference type="InterPro" id="IPR024571">
    <property type="entry name" value="ERAP1-like_C_dom"/>
</dbReference>
<dbReference type="GO" id="GO:0004230">
    <property type="term" value="F:glutamyl aminopeptidase activity"/>
    <property type="evidence" value="ECO:0007669"/>
    <property type="project" value="UniProtKB-EC"/>
</dbReference>
<keyword evidence="15" id="KW-0106">Calcium</keyword>
<evidence type="ECO:0000256" key="11">
    <source>
        <dbReference type="ARBA" id="ARBA00022723"/>
    </source>
</evidence>
<dbReference type="GO" id="GO:0005737">
    <property type="term" value="C:cytoplasm"/>
    <property type="evidence" value="ECO:0007669"/>
    <property type="project" value="TreeGrafter"/>
</dbReference>
<dbReference type="GO" id="GO:0042277">
    <property type="term" value="F:peptide binding"/>
    <property type="evidence" value="ECO:0007669"/>
    <property type="project" value="TreeGrafter"/>
</dbReference>
<dbReference type="InterPro" id="IPR050344">
    <property type="entry name" value="Peptidase_M1_aminopeptidases"/>
</dbReference>
<feature type="signal peptide" evidence="26">
    <location>
        <begin position="1"/>
        <end position="18"/>
    </location>
</feature>
<feature type="domain" description="ERAP1-like C-terminal" evidence="28">
    <location>
        <begin position="149"/>
        <end position="406"/>
    </location>
</feature>
<feature type="chain" id="PRO_5008270883" description="Aminopeptidase" evidence="26">
    <location>
        <begin position="19"/>
        <end position="959"/>
    </location>
</feature>
<organism evidence="29 30">
    <name type="scientific">Trachymyrmex septentrionalis</name>
    <dbReference type="NCBI Taxonomy" id="34720"/>
    <lineage>
        <taxon>Eukaryota</taxon>
        <taxon>Metazoa</taxon>
        <taxon>Ecdysozoa</taxon>
        <taxon>Arthropoda</taxon>
        <taxon>Hexapoda</taxon>
        <taxon>Insecta</taxon>
        <taxon>Pterygota</taxon>
        <taxon>Neoptera</taxon>
        <taxon>Endopterygota</taxon>
        <taxon>Hymenoptera</taxon>
        <taxon>Apocrita</taxon>
        <taxon>Aculeata</taxon>
        <taxon>Formicoidea</taxon>
        <taxon>Formicidae</taxon>
        <taxon>Myrmicinae</taxon>
        <taxon>Trachymyrmex</taxon>
    </lineage>
</organism>
<dbReference type="AlphaFoldDB" id="A0A195ERC3"/>
<dbReference type="InterPro" id="IPR014782">
    <property type="entry name" value="Peptidase_M1_dom"/>
</dbReference>
<evidence type="ECO:0000313" key="30">
    <source>
        <dbReference type="Proteomes" id="UP000078541"/>
    </source>
</evidence>
<feature type="binding site" evidence="23">
    <location>
        <position position="625"/>
    </location>
    <ligand>
        <name>Zn(2+)</name>
        <dbReference type="ChEBI" id="CHEBI:29105"/>
        <note>catalytic</note>
    </ligand>
</feature>
<keyword evidence="21" id="KW-0325">Glycoprotein</keyword>
<keyword evidence="6 25" id="KW-0031">Aminopeptidase</keyword>
<evidence type="ECO:0000256" key="17">
    <source>
        <dbReference type="ARBA" id="ARBA00022989"/>
    </source>
</evidence>
<dbReference type="PANTHER" id="PTHR11533:SF276">
    <property type="entry name" value="GLUTAMYL AMINOPEPTIDASE"/>
    <property type="match status" value="1"/>
</dbReference>
<evidence type="ECO:0000256" key="26">
    <source>
        <dbReference type="SAM" id="SignalP"/>
    </source>
</evidence>
<dbReference type="PANTHER" id="PTHR11533">
    <property type="entry name" value="PROTEASE M1 ZINC METALLOPROTEASE"/>
    <property type="match status" value="1"/>
</dbReference>